<dbReference type="SUPFAM" id="SSF51905">
    <property type="entry name" value="FAD/NAD(P)-binding domain"/>
    <property type="match status" value="1"/>
</dbReference>
<comment type="caution">
    <text evidence="2">The sequence shown here is derived from an EMBL/GenBank/DDBJ whole genome shotgun (WGS) entry which is preliminary data.</text>
</comment>
<gene>
    <name evidence="2" type="ORF">HYC85_009887</name>
</gene>
<evidence type="ECO:0000313" key="3">
    <source>
        <dbReference type="Proteomes" id="UP000593564"/>
    </source>
</evidence>
<proteinExistence type="predicted"/>
<dbReference type="InterPro" id="IPR036188">
    <property type="entry name" value="FAD/NAD-bd_sf"/>
</dbReference>
<reference evidence="2 3" key="2">
    <citation type="submission" date="2020-07" db="EMBL/GenBank/DDBJ databases">
        <title>Genome assembly of wild tea tree DASZ reveals pedigree and selection history of tea varieties.</title>
        <authorList>
            <person name="Zhang W."/>
        </authorList>
    </citation>
    <scope>NUCLEOTIDE SEQUENCE [LARGE SCALE GENOMIC DNA]</scope>
    <source>
        <strain evidence="3">cv. G240</strain>
        <tissue evidence="2">Leaf</tissue>
    </source>
</reference>
<keyword evidence="3" id="KW-1185">Reference proteome</keyword>
<dbReference type="GO" id="GO:0016116">
    <property type="term" value="P:carotenoid metabolic process"/>
    <property type="evidence" value="ECO:0007669"/>
    <property type="project" value="InterPro"/>
</dbReference>
<accession>A0A7J7HGC8</accession>
<protein>
    <recommendedName>
        <fullName evidence="1">Amine oxidase domain-containing protein</fullName>
    </recommendedName>
</protein>
<reference evidence="3" key="1">
    <citation type="journal article" date="2020" name="Nat. Commun.">
        <title>Genome assembly of wild tea tree DASZ reveals pedigree and selection history of tea varieties.</title>
        <authorList>
            <person name="Zhang W."/>
            <person name="Zhang Y."/>
            <person name="Qiu H."/>
            <person name="Guo Y."/>
            <person name="Wan H."/>
            <person name="Zhang X."/>
            <person name="Scossa F."/>
            <person name="Alseekh S."/>
            <person name="Zhang Q."/>
            <person name="Wang P."/>
            <person name="Xu L."/>
            <person name="Schmidt M.H."/>
            <person name="Jia X."/>
            <person name="Li D."/>
            <person name="Zhu A."/>
            <person name="Guo F."/>
            <person name="Chen W."/>
            <person name="Ni D."/>
            <person name="Usadel B."/>
            <person name="Fernie A.R."/>
            <person name="Wen W."/>
        </authorList>
    </citation>
    <scope>NUCLEOTIDE SEQUENCE [LARGE SCALE GENOMIC DNA]</scope>
    <source>
        <strain evidence="3">cv. G240</strain>
    </source>
</reference>
<dbReference type="InterPro" id="IPR045892">
    <property type="entry name" value="CrtISO-like"/>
</dbReference>
<dbReference type="Pfam" id="PF01593">
    <property type="entry name" value="Amino_oxidase"/>
    <property type="match status" value="1"/>
</dbReference>
<dbReference type="PANTHER" id="PTHR46313">
    <property type="match status" value="1"/>
</dbReference>
<dbReference type="InterPro" id="IPR002937">
    <property type="entry name" value="Amino_oxidase"/>
</dbReference>
<sequence length="264" mass="29326">MFAEWYKPSCCLEYPIHGTGAVNALVRGLQKFGGRRISFKSHVENIVVESGQAVGVKLRSGQFVHAKKVVVSNASTWDKLDLLPKEVIPKSYQDRIKMTAQCESFMHLHLSFNAEGISKDLRIHHIVVNDCDRGVNANQNVVLISIPSVPILDLAPPGKHVLHAYMPGTEPFGLWEGLDRESAEYKELKVKRSEIDLVNRDELVRVRSEKGVLGKRVVVAMTVGDSKCQGLQPGGACFGHGGKYEVSVVSFEVLLERHYALNMH</sequence>
<name>A0A7J7HGC8_CAMSI</name>
<dbReference type="Proteomes" id="UP000593564">
    <property type="component" value="Unassembled WGS sequence"/>
</dbReference>
<dbReference type="PANTHER" id="PTHR46313:SF1">
    <property type="entry name" value="FAD_NAD(P)-BINDING OXIDOREDUCTASE FAMILY PROTEIN"/>
    <property type="match status" value="1"/>
</dbReference>
<dbReference type="Gene3D" id="3.50.50.60">
    <property type="entry name" value="FAD/NAD(P)-binding domain"/>
    <property type="match status" value="1"/>
</dbReference>
<dbReference type="AlphaFoldDB" id="A0A7J7HGC8"/>
<dbReference type="EMBL" id="JACBKZ010000004">
    <property type="protein sequence ID" value="KAF5951943.1"/>
    <property type="molecule type" value="Genomic_DNA"/>
</dbReference>
<organism evidence="2 3">
    <name type="scientific">Camellia sinensis</name>
    <name type="common">Tea plant</name>
    <name type="synonym">Thea sinensis</name>
    <dbReference type="NCBI Taxonomy" id="4442"/>
    <lineage>
        <taxon>Eukaryota</taxon>
        <taxon>Viridiplantae</taxon>
        <taxon>Streptophyta</taxon>
        <taxon>Embryophyta</taxon>
        <taxon>Tracheophyta</taxon>
        <taxon>Spermatophyta</taxon>
        <taxon>Magnoliopsida</taxon>
        <taxon>eudicotyledons</taxon>
        <taxon>Gunneridae</taxon>
        <taxon>Pentapetalae</taxon>
        <taxon>asterids</taxon>
        <taxon>Ericales</taxon>
        <taxon>Theaceae</taxon>
        <taxon>Camellia</taxon>
    </lineage>
</organism>
<evidence type="ECO:0000259" key="1">
    <source>
        <dbReference type="Pfam" id="PF01593"/>
    </source>
</evidence>
<feature type="domain" description="Amine oxidase" evidence="1">
    <location>
        <begin position="19"/>
        <end position="183"/>
    </location>
</feature>
<dbReference type="GO" id="GO:0016491">
    <property type="term" value="F:oxidoreductase activity"/>
    <property type="evidence" value="ECO:0007669"/>
    <property type="project" value="InterPro"/>
</dbReference>
<evidence type="ECO:0000313" key="2">
    <source>
        <dbReference type="EMBL" id="KAF5951943.1"/>
    </source>
</evidence>